<protein>
    <submittedName>
        <fullName evidence="1">Uncharacterized protein</fullName>
    </submittedName>
</protein>
<sequence length="105" mass="11790">MVSERIQQRTEVTVTTVKVYNSVPGIRSMTHTETVRGVSFSTRVILRTERFTESYDTGSCQTQSLTQGEHPAGNRLRFRVLFMQIHTSPKSETATLTCVRGGNIP</sequence>
<organism evidence="1 2">
    <name type="scientific">Potamilus streckersoni</name>
    <dbReference type="NCBI Taxonomy" id="2493646"/>
    <lineage>
        <taxon>Eukaryota</taxon>
        <taxon>Metazoa</taxon>
        <taxon>Spiralia</taxon>
        <taxon>Lophotrochozoa</taxon>
        <taxon>Mollusca</taxon>
        <taxon>Bivalvia</taxon>
        <taxon>Autobranchia</taxon>
        <taxon>Heteroconchia</taxon>
        <taxon>Palaeoheterodonta</taxon>
        <taxon>Unionida</taxon>
        <taxon>Unionoidea</taxon>
        <taxon>Unionidae</taxon>
        <taxon>Ambleminae</taxon>
        <taxon>Lampsilini</taxon>
        <taxon>Potamilus</taxon>
    </lineage>
</organism>
<reference evidence="1" key="2">
    <citation type="journal article" date="2021" name="Genome Biol. Evol.">
        <title>Developing a high-quality reference genome for a parasitic bivalve with doubly uniparental inheritance (Bivalvia: Unionida).</title>
        <authorList>
            <person name="Smith C.H."/>
        </authorList>
    </citation>
    <scope>NUCLEOTIDE SEQUENCE</scope>
    <source>
        <strain evidence="1">CHS0354</strain>
        <tissue evidence="1">Mantle</tissue>
    </source>
</reference>
<reference evidence="1" key="3">
    <citation type="submission" date="2023-05" db="EMBL/GenBank/DDBJ databases">
        <authorList>
            <person name="Smith C.H."/>
        </authorList>
    </citation>
    <scope>NUCLEOTIDE SEQUENCE</scope>
    <source>
        <strain evidence="1">CHS0354</strain>
        <tissue evidence="1">Mantle</tissue>
    </source>
</reference>
<gene>
    <name evidence="1" type="ORF">CHS0354_004974</name>
</gene>
<name>A0AAE0SSI7_9BIVA</name>
<dbReference type="EMBL" id="JAEAOA010000363">
    <property type="protein sequence ID" value="KAK3597222.1"/>
    <property type="molecule type" value="Genomic_DNA"/>
</dbReference>
<evidence type="ECO:0000313" key="1">
    <source>
        <dbReference type="EMBL" id="KAK3597222.1"/>
    </source>
</evidence>
<dbReference type="Proteomes" id="UP001195483">
    <property type="component" value="Unassembled WGS sequence"/>
</dbReference>
<dbReference type="AlphaFoldDB" id="A0AAE0SSI7"/>
<reference evidence="1" key="1">
    <citation type="journal article" date="2021" name="Genome Biol. Evol.">
        <title>A High-Quality Reference Genome for a Parasitic Bivalve with Doubly Uniparental Inheritance (Bivalvia: Unionida).</title>
        <authorList>
            <person name="Smith C.H."/>
        </authorList>
    </citation>
    <scope>NUCLEOTIDE SEQUENCE</scope>
    <source>
        <strain evidence="1">CHS0354</strain>
    </source>
</reference>
<keyword evidence="2" id="KW-1185">Reference proteome</keyword>
<proteinExistence type="predicted"/>
<accession>A0AAE0SSI7</accession>
<comment type="caution">
    <text evidence="1">The sequence shown here is derived from an EMBL/GenBank/DDBJ whole genome shotgun (WGS) entry which is preliminary data.</text>
</comment>
<evidence type="ECO:0000313" key="2">
    <source>
        <dbReference type="Proteomes" id="UP001195483"/>
    </source>
</evidence>